<evidence type="ECO:0000313" key="3">
    <source>
        <dbReference type="RefSeq" id="XP_015879080.2"/>
    </source>
</evidence>
<evidence type="ECO:0000313" key="2">
    <source>
        <dbReference type="Proteomes" id="UP001652623"/>
    </source>
</evidence>
<dbReference type="KEGG" id="zju:107415295"/>
<evidence type="ECO:0000256" key="1">
    <source>
        <dbReference type="SAM" id="MobiDB-lite"/>
    </source>
</evidence>
<organism evidence="2 3">
    <name type="scientific">Ziziphus jujuba</name>
    <name type="common">Chinese jujube</name>
    <name type="synonym">Ziziphus sativa</name>
    <dbReference type="NCBI Taxonomy" id="326968"/>
    <lineage>
        <taxon>Eukaryota</taxon>
        <taxon>Viridiplantae</taxon>
        <taxon>Streptophyta</taxon>
        <taxon>Embryophyta</taxon>
        <taxon>Tracheophyta</taxon>
        <taxon>Spermatophyta</taxon>
        <taxon>Magnoliopsida</taxon>
        <taxon>eudicotyledons</taxon>
        <taxon>Gunneridae</taxon>
        <taxon>Pentapetalae</taxon>
        <taxon>rosids</taxon>
        <taxon>fabids</taxon>
        <taxon>Rosales</taxon>
        <taxon>Rhamnaceae</taxon>
        <taxon>Paliureae</taxon>
        <taxon>Ziziphus</taxon>
    </lineage>
</organism>
<dbReference type="PANTHER" id="PTHR33264:SF6">
    <property type="entry name" value="OS01G0638800 PROTEIN"/>
    <property type="match status" value="1"/>
</dbReference>
<sequence>MEDNTPRISRTNVGTHVSSRGGPKKKSRYTVDDIDGGDRIECSGRYCRSCTAALIADCVALCCCPCAVVNFLALAFVKVPWMVGRRCLGIGKKKKQKKLEMQRKCKRCTGGGGGGDSVVERNGNNVRKGRANEGMNIMSEISSSDELDLDLDLGENENIDCVSARFEAEKVWLELYQVGHLGFGRVSFTGYSTSG</sequence>
<protein>
    <submittedName>
        <fullName evidence="3">Uncharacterized protein LOC107415295</fullName>
    </submittedName>
</protein>
<proteinExistence type="predicted"/>
<reference evidence="3" key="1">
    <citation type="submission" date="2025-08" db="UniProtKB">
        <authorList>
            <consortium name="RefSeq"/>
        </authorList>
    </citation>
    <scope>IDENTIFICATION</scope>
    <source>
        <tissue evidence="3">Seedling</tissue>
    </source>
</reference>
<name>A0A6P3ZKH5_ZIZJJ</name>
<dbReference type="AlphaFoldDB" id="A0A6P3ZKH5"/>
<dbReference type="RefSeq" id="XP_015879080.2">
    <property type="nucleotide sequence ID" value="XM_016023594.4"/>
</dbReference>
<dbReference type="FunCoup" id="A0A6P3ZKH5">
    <property type="interactions" value="11"/>
</dbReference>
<accession>A0A6P3ZKH5</accession>
<gene>
    <name evidence="3" type="primary">LOC107415295</name>
</gene>
<dbReference type="Proteomes" id="UP001652623">
    <property type="component" value="Chromosome 4"/>
</dbReference>
<feature type="compositionally biased region" description="Polar residues" evidence="1">
    <location>
        <begin position="1"/>
        <end position="18"/>
    </location>
</feature>
<feature type="region of interest" description="Disordered" evidence="1">
    <location>
        <begin position="1"/>
        <end position="30"/>
    </location>
</feature>
<dbReference type="GeneID" id="107415295"/>
<keyword evidence="2" id="KW-1185">Reference proteome</keyword>
<dbReference type="PANTHER" id="PTHR33264">
    <property type="entry name" value="EXPRESSED PROTEIN"/>
    <property type="match status" value="1"/>
</dbReference>
<dbReference type="InParanoid" id="A0A6P3ZKH5"/>